<dbReference type="OrthoDB" id="6288816at2759"/>
<sequence length="248" mass="28130">MHDEIVEHSLLNVENMSGKLPELSMQSSRGTKRLRSNDDYCEDCLPISKRINRLHIKQGDVSSDEEVKESSNSTKPKMCYCGNRGHFIREEVSHLCKTHAATSRIPHKQGLECPSTASVAFYNGERSEVIGDLGDLHLNILSDNNNTQHVNCAGRNRVENGFEAIHGAGSGHSSQHNSIVSQSQSLKMPNYGVPENIDEVMMDLESYEPELSEAENPYYFQSNHRLFEVHKERMERLLRNGTFYTYQT</sequence>
<dbReference type="RefSeq" id="XP_013414126.1">
    <property type="nucleotide sequence ID" value="XM_013558672.1"/>
</dbReference>
<protein>
    <submittedName>
        <fullName evidence="2 3">Uncharacterized protein LOC106176334</fullName>
    </submittedName>
</protein>
<organism evidence="1 2">
    <name type="scientific">Lingula anatina</name>
    <name type="common">Brachiopod</name>
    <name type="synonym">Lingula unguis</name>
    <dbReference type="NCBI Taxonomy" id="7574"/>
    <lineage>
        <taxon>Eukaryota</taxon>
        <taxon>Metazoa</taxon>
        <taxon>Spiralia</taxon>
        <taxon>Lophotrochozoa</taxon>
        <taxon>Brachiopoda</taxon>
        <taxon>Linguliformea</taxon>
        <taxon>Lingulata</taxon>
        <taxon>Lingulida</taxon>
        <taxon>Linguloidea</taxon>
        <taxon>Lingulidae</taxon>
        <taxon>Lingula</taxon>
    </lineage>
</organism>
<evidence type="ECO:0000313" key="1">
    <source>
        <dbReference type="Proteomes" id="UP000085678"/>
    </source>
</evidence>
<dbReference type="OMA" id="NDDYCED"/>
<evidence type="ECO:0000313" key="2">
    <source>
        <dbReference type="RefSeq" id="XP_013414125.1"/>
    </source>
</evidence>
<dbReference type="GeneID" id="106176334"/>
<name>A0A1S3JUS5_LINAN</name>
<proteinExistence type="predicted"/>
<keyword evidence="1" id="KW-1185">Reference proteome</keyword>
<evidence type="ECO:0000313" key="3">
    <source>
        <dbReference type="RefSeq" id="XP_013414126.1"/>
    </source>
</evidence>
<gene>
    <name evidence="2 3" type="primary">LOC106176334</name>
</gene>
<dbReference type="AlphaFoldDB" id="A0A1S3JUS5"/>
<dbReference type="KEGG" id="lak:106176334"/>
<dbReference type="RefSeq" id="XP_013414125.1">
    <property type="nucleotide sequence ID" value="XM_013558671.1"/>
</dbReference>
<dbReference type="Proteomes" id="UP000085678">
    <property type="component" value="Unplaced"/>
</dbReference>
<reference evidence="2 3" key="1">
    <citation type="submission" date="2025-04" db="UniProtKB">
        <authorList>
            <consortium name="RefSeq"/>
        </authorList>
    </citation>
    <scope>IDENTIFICATION</scope>
    <source>
        <tissue evidence="2 3">Gonads</tissue>
    </source>
</reference>
<accession>A0A1S3JUS5</accession>